<dbReference type="Gene3D" id="3.10.560.10">
    <property type="entry name" value="Outer membrane lipoprotein wza domain like"/>
    <property type="match status" value="2"/>
</dbReference>
<keyword evidence="20" id="KW-1185">Reference proteome</keyword>
<dbReference type="GO" id="GO:0015288">
    <property type="term" value="F:porin activity"/>
    <property type="evidence" value="ECO:0007669"/>
    <property type="project" value="UniProtKB-KW"/>
</dbReference>
<dbReference type="RefSeq" id="WP_007191274.1">
    <property type="nucleotide sequence ID" value="NZ_AFWV01000001.1"/>
</dbReference>
<dbReference type="EMBL" id="AFWV01000001">
    <property type="protein sequence ID" value="EGV20618.1"/>
    <property type="molecule type" value="Genomic_DNA"/>
</dbReference>
<evidence type="ECO:0000259" key="17">
    <source>
        <dbReference type="Pfam" id="PF10531"/>
    </source>
</evidence>
<evidence type="ECO:0000313" key="20">
    <source>
        <dbReference type="Proteomes" id="UP000005459"/>
    </source>
</evidence>
<keyword evidence="3" id="KW-0813">Transport</keyword>
<evidence type="ECO:0000256" key="7">
    <source>
        <dbReference type="ARBA" id="ARBA00022729"/>
    </source>
</evidence>
<comment type="similarity">
    <text evidence="2">Belongs to the BexD/CtrA/VexA family.</text>
</comment>
<keyword evidence="6" id="KW-0812">Transmembrane</keyword>
<evidence type="ECO:0000256" key="10">
    <source>
        <dbReference type="ARBA" id="ARBA00023114"/>
    </source>
</evidence>
<feature type="chain" id="PRO_5003388450" evidence="15">
    <location>
        <begin position="22"/>
        <end position="347"/>
    </location>
</feature>
<dbReference type="PANTHER" id="PTHR33619">
    <property type="entry name" value="POLYSACCHARIDE EXPORT PROTEIN GFCE-RELATED"/>
    <property type="match status" value="1"/>
</dbReference>
<evidence type="ECO:0000256" key="3">
    <source>
        <dbReference type="ARBA" id="ARBA00022448"/>
    </source>
</evidence>
<keyword evidence="8" id="KW-0625">Polysaccharide transport</keyword>
<keyword evidence="5" id="KW-0762">Sugar transport</keyword>
<gene>
    <name evidence="19" type="ORF">ThimaDRAFT_0396</name>
</gene>
<dbReference type="OrthoDB" id="9808948at2"/>
<name>F9U645_9GAMM</name>
<evidence type="ECO:0000313" key="19">
    <source>
        <dbReference type="EMBL" id="EGV20618.1"/>
    </source>
</evidence>
<reference evidence="19 20" key="1">
    <citation type="submission" date="2011-06" db="EMBL/GenBank/DDBJ databases">
        <title>The draft genome of Thiocapsa marina 5811.</title>
        <authorList>
            <consortium name="US DOE Joint Genome Institute (JGI-PGF)"/>
            <person name="Lucas S."/>
            <person name="Han J."/>
            <person name="Cheng J.-F."/>
            <person name="Goodwin L."/>
            <person name="Pitluck S."/>
            <person name="Peters L."/>
            <person name="Land M.L."/>
            <person name="Hauser L."/>
            <person name="Vogl K."/>
            <person name="Liu Z."/>
            <person name="Imhoff J."/>
            <person name="Thiel V."/>
            <person name="Frigaard N.-U."/>
            <person name="Bryant D."/>
            <person name="Woyke T.J."/>
        </authorList>
    </citation>
    <scope>NUCLEOTIDE SEQUENCE [LARGE SCALE GENOMIC DNA]</scope>
    <source>
        <strain evidence="19 20">5811</strain>
    </source>
</reference>
<keyword evidence="10" id="KW-0626">Porin</keyword>
<evidence type="ECO:0000256" key="12">
    <source>
        <dbReference type="ARBA" id="ARBA00023139"/>
    </source>
</evidence>
<feature type="domain" description="Polysaccharide export protein N-terminal" evidence="16">
    <location>
        <begin position="72"/>
        <end position="145"/>
    </location>
</feature>
<dbReference type="Pfam" id="PF22461">
    <property type="entry name" value="SLBB_2"/>
    <property type="match status" value="1"/>
</dbReference>
<evidence type="ECO:0000256" key="13">
    <source>
        <dbReference type="ARBA" id="ARBA00023237"/>
    </source>
</evidence>
<dbReference type="STRING" id="768671.ThimaDRAFT_0396"/>
<organism evidence="19 20">
    <name type="scientific">Thiocapsa marina 5811</name>
    <dbReference type="NCBI Taxonomy" id="768671"/>
    <lineage>
        <taxon>Bacteria</taxon>
        <taxon>Pseudomonadati</taxon>
        <taxon>Pseudomonadota</taxon>
        <taxon>Gammaproteobacteria</taxon>
        <taxon>Chromatiales</taxon>
        <taxon>Chromatiaceae</taxon>
        <taxon>Thiocapsa</taxon>
    </lineage>
</organism>
<evidence type="ECO:0000259" key="18">
    <source>
        <dbReference type="Pfam" id="PF22461"/>
    </source>
</evidence>
<dbReference type="InterPro" id="IPR054765">
    <property type="entry name" value="SLBB_dom"/>
</dbReference>
<evidence type="ECO:0000259" key="16">
    <source>
        <dbReference type="Pfam" id="PF02563"/>
    </source>
</evidence>
<dbReference type="InterPro" id="IPR003715">
    <property type="entry name" value="Poly_export_N"/>
</dbReference>
<feature type="signal peptide" evidence="15">
    <location>
        <begin position="1"/>
        <end position="21"/>
    </location>
</feature>
<dbReference type="Proteomes" id="UP000005459">
    <property type="component" value="Unassembled WGS sequence"/>
</dbReference>
<evidence type="ECO:0000256" key="11">
    <source>
        <dbReference type="ARBA" id="ARBA00023136"/>
    </source>
</evidence>
<dbReference type="PANTHER" id="PTHR33619:SF3">
    <property type="entry name" value="POLYSACCHARIDE EXPORT PROTEIN GFCE-RELATED"/>
    <property type="match status" value="1"/>
</dbReference>
<keyword evidence="7 15" id="KW-0732">Signal</keyword>
<keyword evidence="4" id="KW-1134">Transmembrane beta strand</keyword>
<dbReference type="InterPro" id="IPR019554">
    <property type="entry name" value="Soluble_ligand-bd"/>
</dbReference>
<sequence>MSRKPFAGWCVPLLVSVIALAGCATPRSDGSDAAAAASIAAEAQARADQARVMDLNRQLTMAAAAQSSNLSSHDYRLGPGDVVKIEAPQAPEINSLSVRITGPGTVNLPLVGEIRLGGLTTAEAEQALMQRLSRYIHSPQVAIFIDQYASQEVTVTGAVANPGVFPMQRPRTLFEVLSMAGGLAPNAGSTVSVRTGVRDPQTGQVATHNLIVDLRDLVKDPGAQALALRGGDSVYVPEAGVFFVEGAVGKSGSFPLRPDMTVLKAIAMAGGTDWTSVEKNIRVIRHDGTGSPREIPVDLVAIRDLGQEDMLLQDGDVVVVDTNYAKKGAVVMWNQALRVLSLGILYQ</sequence>
<feature type="domain" description="Soluble ligand binding" evidence="17">
    <location>
        <begin position="153"/>
        <end position="188"/>
    </location>
</feature>
<keyword evidence="11" id="KW-0472">Membrane</keyword>
<keyword evidence="12" id="KW-0564">Palmitate</keyword>
<evidence type="ECO:0000256" key="15">
    <source>
        <dbReference type="SAM" id="SignalP"/>
    </source>
</evidence>
<evidence type="ECO:0000256" key="8">
    <source>
        <dbReference type="ARBA" id="ARBA00023047"/>
    </source>
</evidence>
<keyword evidence="9" id="KW-0406">Ion transport</keyword>
<keyword evidence="13" id="KW-0998">Cell outer membrane</keyword>
<dbReference type="AlphaFoldDB" id="F9U645"/>
<comment type="subcellular location">
    <subcellularLocation>
        <location evidence="1">Cell outer membrane</location>
        <topology evidence="1">Multi-pass membrane protein</topology>
    </subcellularLocation>
</comment>
<evidence type="ECO:0000256" key="4">
    <source>
        <dbReference type="ARBA" id="ARBA00022452"/>
    </source>
</evidence>
<evidence type="ECO:0000256" key="2">
    <source>
        <dbReference type="ARBA" id="ARBA00009450"/>
    </source>
</evidence>
<proteinExistence type="inferred from homology"/>
<dbReference type="GO" id="GO:0006811">
    <property type="term" value="P:monoatomic ion transport"/>
    <property type="evidence" value="ECO:0007669"/>
    <property type="project" value="UniProtKB-KW"/>
</dbReference>
<evidence type="ECO:0000256" key="6">
    <source>
        <dbReference type="ARBA" id="ARBA00022692"/>
    </source>
</evidence>
<dbReference type="Pfam" id="PF02563">
    <property type="entry name" value="Poly_export"/>
    <property type="match status" value="1"/>
</dbReference>
<dbReference type="PROSITE" id="PS51257">
    <property type="entry name" value="PROKAR_LIPOPROTEIN"/>
    <property type="match status" value="1"/>
</dbReference>
<keyword evidence="14" id="KW-0449">Lipoprotein</keyword>
<protein>
    <submittedName>
        <fullName evidence="19">Polysaccharide export protein</fullName>
    </submittedName>
</protein>
<evidence type="ECO:0000256" key="14">
    <source>
        <dbReference type="ARBA" id="ARBA00023288"/>
    </source>
</evidence>
<evidence type="ECO:0000256" key="1">
    <source>
        <dbReference type="ARBA" id="ARBA00004571"/>
    </source>
</evidence>
<evidence type="ECO:0000256" key="5">
    <source>
        <dbReference type="ARBA" id="ARBA00022597"/>
    </source>
</evidence>
<dbReference type="InterPro" id="IPR049712">
    <property type="entry name" value="Poly_export"/>
</dbReference>
<feature type="domain" description="SLBB" evidence="18">
    <location>
        <begin position="242"/>
        <end position="320"/>
    </location>
</feature>
<dbReference type="GO" id="GO:0015159">
    <property type="term" value="F:polysaccharide transmembrane transporter activity"/>
    <property type="evidence" value="ECO:0007669"/>
    <property type="project" value="InterPro"/>
</dbReference>
<dbReference type="GO" id="GO:0009279">
    <property type="term" value="C:cell outer membrane"/>
    <property type="evidence" value="ECO:0007669"/>
    <property type="project" value="UniProtKB-SubCell"/>
</dbReference>
<dbReference type="Pfam" id="PF10531">
    <property type="entry name" value="SLBB"/>
    <property type="match status" value="1"/>
</dbReference>
<dbReference type="eggNOG" id="COG1596">
    <property type="taxonomic scope" value="Bacteria"/>
</dbReference>
<dbReference type="GO" id="GO:0046930">
    <property type="term" value="C:pore complex"/>
    <property type="evidence" value="ECO:0007669"/>
    <property type="project" value="UniProtKB-KW"/>
</dbReference>
<accession>F9U645</accession>
<evidence type="ECO:0000256" key="9">
    <source>
        <dbReference type="ARBA" id="ARBA00023065"/>
    </source>
</evidence>